<dbReference type="InterPro" id="IPR006101">
    <property type="entry name" value="Glyco_hydro_2"/>
</dbReference>
<proteinExistence type="inferred from homology"/>
<comment type="similarity">
    <text evidence="1">Belongs to the glycosyl hydrolase 2 family.</text>
</comment>
<dbReference type="InterPro" id="IPR006103">
    <property type="entry name" value="Glyco_hydro_2_cat"/>
</dbReference>
<evidence type="ECO:0000259" key="6">
    <source>
        <dbReference type="Pfam" id="PF16355"/>
    </source>
</evidence>
<protein>
    <submittedName>
        <fullName evidence="8">Beta-galactosidase</fullName>
    </submittedName>
</protein>
<gene>
    <name evidence="8" type="ORF">GCM10008013_41480</name>
</gene>
<dbReference type="InterPro" id="IPR040605">
    <property type="entry name" value="Glyco_hydro2_dom5"/>
</dbReference>
<dbReference type="Pfam" id="PF18565">
    <property type="entry name" value="Glyco_hydro2_C5"/>
    <property type="match status" value="1"/>
</dbReference>
<keyword evidence="2" id="KW-0378">Hydrolase</keyword>
<dbReference type="Gene3D" id="2.60.40.10">
    <property type="entry name" value="Immunoglobulins"/>
    <property type="match status" value="3"/>
</dbReference>
<keyword evidence="9" id="KW-1185">Reference proteome</keyword>
<evidence type="ECO:0000313" key="9">
    <source>
        <dbReference type="Proteomes" id="UP000659344"/>
    </source>
</evidence>
<dbReference type="InterPro" id="IPR051913">
    <property type="entry name" value="GH2_Domain-Containing"/>
</dbReference>
<dbReference type="SUPFAM" id="SSF49785">
    <property type="entry name" value="Galactose-binding domain-like"/>
    <property type="match status" value="1"/>
</dbReference>
<dbReference type="Pfam" id="PF00703">
    <property type="entry name" value="Glyco_hydro_2"/>
    <property type="match status" value="1"/>
</dbReference>
<dbReference type="Pfam" id="PF02836">
    <property type="entry name" value="Glyco_hydro_2_C"/>
    <property type="match status" value="1"/>
</dbReference>
<dbReference type="InterPro" id="IPR006102">
    <property type="entry name" value="Ig-like_GH2"/>
</dbReference>
<dbReference type="Gene3D" id="2.60.120.260">
    <property type="entry name" value="Galactose-binding domain-like"/>
    <property type="match status" value="1"/>
</dbReference>
<dbReference type="Gene3D" id="3.20.20.80">
    <property type="entry name" value="Glycosidases"/>
    <property type="match status" value="1"/>
</dbReference>
<dbReference type="PANTHER" id="PTHR42732">
    <property type="entry name" value="BETA-GALACTOSIDASE"/>
    <property type="match status" value="1"/>
</dbReference>
<feature type="domain" description="Glycoside hydrolase family 2 catalytic" evidence="5">
    <location>
        <begin position="243"/>
        <end position="395"/>
    </location>
</feature>
<dbReference type="SUPFAM" id="SSF49303">
    <property type="entry name" value="beta-Galactosidase/glucuronidase domain"/>
    <property type="match status" value="1"/>
</dbReference>
<evidence type="ECO:0000256" key="2">
    <source>
        <dbReference type="ARBA" id="ARBA00022801"/>
    </source>
</evidence>
<evidence type="ECO:0000256" key="3">
    <source>
        <dbReference type="ARBA" id="ARBA00023295"/>
    </source>
</evidence>
<dbReference type="InterPro" id="IPR032311">
    <property type="entry name" value="DUF4982"/>
</dbReference>
<dbReference type="EMBL" id="BMFT01000003">
    <property type="protein sequence ID" value="GGH35266.1"/>
    <property type="molecule type" value="Genomic_DNA"/>
</dbReference>
<dbReference type="SUPFAM" id="SSF51445">
    <property type="entry name" value="(Trans)glycosidases"/>
    <property type="match status" value="1"/>
</dbReference>
<evidence type="ECO:0000313" key="8">
    <source>
        <dbReference type="EMBL" id="GGH35266.1"/>
    </source>
</evidence>
<dbReference type="PRINTS" id="PR00132">
    <property type="entry name" value="GLHYDRLASE2"/>
</dbReference>
<dbReference type="InterPro" id="IPR013783">
    <property type="entry name" value="Ig-like_fold"/>
</dbReference>
<organism evidence="8 9">
    <name type="scientific">Paenibacillus segetis</name>
    <dbReference type="NCBI Taxonomy" id="1325360"/>
    <lineage>
        <taxon>Bacteria</taxon>
        <taxon>Bacillati</taxon>
        <taxon>Bacillota</taxon>
        <taxon>Bacilli</taxon>
        <taxon>Bacillales</taxon>
        <taxon>Paenibacillaceae</taxon>
        <taxon>Paenibacillus</taxon>
    </lineage>
</organism>
<accession>A0ABQ1YQT8</accession>
<reference evidence="9" key="1">
    <citation type="journal article" date="2019" name="Int. J. Syst. Evol. Microbiol.">
        <title>The Global Catalogue of Microorganisms (GCM) 10K type strain sequencing project: providing services to taxonomists for standard genome sequencing and annotation.</title>
        <authorList>
            <consortium name="The Broad Institute Genomics Platform"/>
            <consortium name="The Broad Institute Genome Sequencing Center for Infectious Disease"/>
            <person name="Wu L."/>
            <person name="Ma J."/>
        </authorList>
    </citation>
    <scope>NUCLEOTIDE SEQUENCE [LARGE SCALE GENOMIC DNA]</scope>
    <source>
        <strain evidence="9">CGMCC 1.12769</strain>
    </source>
</reference>
<dbReference type="Proteomes" id="UP000659344">
    <property type="component" value="Unassembled WGS sequence"/>
</dbReference>
<dbReference type="InterPro" id="IPR036156">
    <property type="entry name" value="Beta-gal/glucu_dom_sf"/>
</dbReference>
<sequence>MQKKDFNNNWILKDKNGNVKHVTLPYDAMIHEIRKPDCPSESGGAFFPGGIYEYEKSFEIPIEWASMSVTFQFEGVYKNSKVYINDREVGGCAYGYSQFYVNADGALHYGKNNTIRVIVDNTKMPNSRWYTGTGIYRPVWMLVSEQSHIELNGVQITTLSHNPALIRITTVHTGGERVFVEVLDDGDVVAKGNGNILELSIPKAKLWSDKSPNLYQCRVALLDNDVIVDEIIETFGIRLIEWSNKGLFVNGQETLLRGGCIHHDNGILGASSYRKSEERRVRMLKEAGFNAIRSAHNPASIAMLEACDRYGIYVMDETWDMWYNHKNKFDYASDFEANYKSDIKTLVERDYNHPSVIMYSIGNEVSEPATKKGQDLTREMVSFIHSLDQSRPVTAGINLMIIYRSAQGKSIYKEDGGLSSEDQTKNTNMNSTMFNMLASVVGTGMNKGANSKKADTITTPCLDALDIAGYNYASGRYPLEGKAHPNRIIVGAETFPQDIVKNWNMVKKFPYLIGDFMWTAWDYLGESGIGAWSYTQDGRGFSKPYPWLLADVGALDLLGNPNGEMFLAQAAWNLLEKPVIAVQPVNHPGVKPAKAVWRGTNAMPSWAWKGCEGNKAVVEVYTNAYEVELLLNSKRIGKKRVKGCMAKFRIKYAPNKLEAVSFDKHGYELSRSELYPATGKISIRVTPEESTIIAGDIVYIKVEMVGENGVIECNSDVKLNVFVEGGELLAFGSANPRTLENYDEGSFTTYYGKAQAVVRSNDIGTISVTVTGNGMSPTTTHITVI</sequence>
<evidence type="ECO:0000256" key="1">
    <source>
        <dbReference type="ARBA" id="ARBA00007401"/>
    </source>
</evidence>
<evidence type="ECO:0000259" key="7">
    <source>
        <dbReference type="Pfam" id="PF18565"/>
    </source>
</evidence>
<evidence type="ECO:0000259" key="4">
    <source>
        <dbReference type="Pfam" id="PF00703"/>
    </source>
</evidence>
<evidence type="ECO:0000259" key="5">
    <source>
        <dbReference type="Pfam" id="PF02836"/>
    </source>
</evidence>
<name>A0ABQ1YQT8_9BACL</name>
<dbReference type="InterPro" id="IPR017853">
    <property type="entry name" value="GH"/>
</dbReference>
<feature type="domain" description="Glycoside hydrolase family 2 immunoglobulin-like beta-sandwich" evidence="4">
    <location>
        <begin position="176"/>
        <end position="238"/>
    </location>
</feature>
<feature type="domain" description="DUF4982" evidence="6">
    <location>
        <begin position="613"/>
        <end position="668"/>
    </location>
</feature>
<feature type="domain" description="Glycoside hydrolase family 2" evidence="7">
    <location>
        <begin position="683"/>
        <end position="780"/>
    </location>
</feature>
<dbReference type="Pfam" id="PF16355">
    <property type="entry name" value="DUF4982"/>
    <property type="match status" value="1"/>
</dbReference>
<keyword evidence="3" id="KW-0326">Glycosidase</keyword>
<comment type="caution">
    <text evidence="8">The sequence shown here is derived from an EMBL/GenBank/DDBJ whole genome shotgun (WGS) entry which is preliminary data.</text>
</comment>
<dbReference type="InterPro" id="IPR008979">
    <property type="entry name" value="Galactose-bd-like_sf"/>
</dbReference>
<dbReference type="PANTHER" id="PTHR42732:SF1">
    <property type="entry name" value="BETA-MANNOSIDASE"/>
    <property type="match status" value="1"/>
</dbReference>
<dbReference type="RefSeq" id="WP_188541771.1">
    <property type="nucleotide sequence ID" value="NZ_BMFT01000003.1"/>
</dbReference>